<comment type="similarity">
    <text evidence="1">Belongs to the LysR transcriptional regulatory family.</text>
</comment>
<dbReference type="CDD" id="cd08432">
    <property type="entry name" value="PBP2_GcdR_TrpI_HvrB_AmpR_like"/>
    <property type="match status" value="1"/>
</dbReference>
<dbReference type="AlphaFoldDB" id="A0A3B0RMN7"/>
<keyword evidence="3" id="KW-0238">DNA-binding</keyword>
<evidence type="ECO:0000256" key="1">
    <source>
        <dbReference type="ARBA" id="ARBA00009437"/>
    </source>
</evidence>
<accession>A0A3B0RMN7</accession>
<dbReference type="FunFam" id="3.40.190.10:FF:000017">
    <property type="entry name" value="Glycine cleavage system transcriptional activator"/>
    <property type="match status" value="1"/>
</dbReference>
<dbReference type="Pfam" id="PF00126">
    <property type="entry name" value="HTH_1"/>
    <property type="match status" value="1"/>
</dbReference>
<dbReference type="GO" id="GO:0003700">
    <property type="term" value="F:DNA-binding transcription factor activity"/>
    <property type="evidence" value="ECO:0007669"/>
    <property type="project" value="InterPro"/>
</dbReference>
<sequence>MGRNLPNLNAIRAFEAVARHLSITRASEELNVTQAAVSHQIKGLEQQMGVMLFRRHNKGLLLTKEGQAMVQPLTNAFDQIADATNLIFNSEIQILKVSMLSSFATGWLMPRLNRFYAQYPNIDIRVMVTNKEFDLLKAGDVDIDLRYGDGKWPHVDSQKFLPEEIFPVCSPKILKGDIPLKSLDDLAKHTLLHDNKMIGWKEWLDDAGIKGIDHSRGPGFSHYQITLQAAALGHGIALGRTPLITESLKNGDLVRPFDISLPTGMGYYVINMNVVTDKSKVRSFTNWLMEEVRIFEQVSESDVAKK</sequence>
<keyword evidence="4" id="KW-0804">Transcription</keyword>
<feature type="domain" description="HTH lysR-type" evidence="5">
    <location>
        <begin position="6"/>
        <end position="63"/>
    </location>
</feature>
<evidence type="ECO:0000256" key="3">
    <source>
        <dbReference type="ARBA" id="ARBA00023125"/>
    </source>
</evidence>
<dbReference type="PRINTS" id="PR00039">
    <property type="entry name" value="HTHLYSR"/>
</dbReference>
<dbReference type="NCBIfam" id="NF008352">
    <property type="entry name" value="PRK11139.1"/>
    <property type="match status" value="1"/>
</dbReference>
<dbReference type="InterPro" id="IPR000847">
    <property type="entry name" value="LysR_HTH_N"/>
</dbReference>
<dbReference type="InterPro" id="IPR036390">
    <property type="entry name" value="WH_DNA-bd_sf"/>
</dbReference>
<gene>
    <name evidence="6" type="ORF">MNBD_ALPHA01-1062</name>
</gene>
<evidence type="ECO:0000313" key="6">
    <source>
        <dbReference type="EMBL" id="VAV94510.1"/>
    </source>
</evidence>
<evidence type="ECO:0000256" key="2">
    <source>
        <dbReference type="ARBA" id="ARBA00023015"/>
    </source>
</evidence>
<organism evidence="6">
    <name type="scientific">hydrothermal vent metagenome</name>
    <dbReference type="NCBI Taxonomy" id="652676"/>
    <lineage>
        <taxon>unclassified sequences</taxon>
        <taxon>metagenomes</taxon>
        <taxon>ecological metagenomes</taxon>
    </lineage>
</organism>
<dbReference type="EMBL" id="UOEJ01000059">
    <property type="protein sequence ID" value="VAV94510.1"/>
    <property type="molecule type" value="Genomic_DNA"/>
</dbReference>
<dbReference type="GO" id="GO:0043565">
    <property type="term" value="F:sequence-specific DNA binding"/>
    <property type="evidence" value="ECO:0007669"/>
    <property type="project" value="TreeGrafter"/>
</dbReference>
<name>A0A3B0RMN7_9ZZZZ</name>
<evidence type="ECO:0000256" key="4">
    <source>
        <dbReference type="ARBA" id="ARBA00023163"/>
    </source>
</evidence>
<dbReference type="SUPFAM" id="SSF53850">
    <property type="entry name" value="Periplasmic binding protein-like II"/>
    <property type="match status" value="1"/>
</dbReference>
<protein>
    <submittedName>
        <fullName evidence="6">Glycine cleavage system transcriptional activator GcvA</fullName>
    </submittedName>
</protein>
<dbReference type="PANTHER" id="PTHR30537">
    <property type="entry name" value="HTH-TYPE TRANSCRIPTIONAL REGULATOR"/>
    <property type="match status" value="1"/>
</dbReference>
<dbReference type="InterPro" id="IPR036388">
    <property type="entry name" value="WH-like_DNA-bd_sf"/>
</dbReference>
<proteinExistence type="inferred from homology"/>
<dbReference type="GO" id="GO:0006351">
    <property type="term" value="P:DNA-templated transcription"/>
    <property type="evidence" value="ECO:0007669"/>
    <property type="project" value="TreeGrafter"/>
</dbReference>
<dbReference type="Pfam" id="PF03466">
    <property type="entry name" value="LysR_substrate"/>
    <property type="match status" value="1"/>
</dbReference>
<dbReference type="FunFam" id="1.10.10.10:FF:000038">
    <property type="entry name" value="Glycine cleavage system transcriptional activator"/>
    <property type="match status" value="1"/>
</dbReference>
<dbReference type="InterPro" id="IPR058163">
    <property type="entry name" value="LysR-type_TF_proteobact-type"/>
</dbReference>
<keyword evidence="2" id="KW-0805">Transcription regulation</keyword>
<dbReference type="Gene3D" id="1.10.10.10">
    <property type="entry name" value="Winged helix-like DNA-binding domain superfamily/Winged helix DNA-binding domain"/>
    <property type="match status" value="1"/>
</dbReference>
<dbReference type="SUPFAM" id="SSF46785">
    <property type="entry name" value="Winged helix' DNA-binding domain"/>
    <property type="match status" value="1"/>
</dbReference>
<dbReference type="PANTHER" id="PTHR30537:SF26">
    <property type="entry name" value="GLYCINE CLEAVAGE SYSTEM TRANSCRIPTIONAL ACTIVATOR"/>
    <property type="match status" value="1"/>
</dbReference>
<dbReference type="InterPro" id="IPR005119">
    <property type="entry name" value="LysR_subst-bd"/>
</dbReference>
<evidence type="ECO:0000259" key="5">
    <source>
        <dbReference type="PROSITE" id="PS50931"/>
    </source>
</evidence>
<dbReference type="PROSITE" id="PS50931">
    <property type="entry name" value="HTH_LYSR"/>
    <property type="match status" value="1"/>
</dbReference>
<reference evidence="6" key="1">
    <citation type="submission" date="2018-06" db="EMBL/GenBank/DDBJ databases">
        <authorList>
            <person name="Zhirakovskaya E."/>
        </authorList>
    </citation>
    <scope>NUCLEOTIDE SEQUENCE</scope>
</reference>
<dbReference type="Gene3D" id="3.40.190.10">
    <property type="entry name" value="Periplasmic binding protein-like II"/>
    <property type="match status" value="2"/>
</dbReference>